<proteinExistence type="predicted"/>
<sequence length="120" mass="13323">MEAHIVIAEHLMDEAAHNVLPRVLLHMVEAARPVQRACYGFARREWSFAGVDYVSVFFMDVGNPDTAQIPMVGGLSAAFRIKGCAVQYDVPAIFPFQAGHHFRGEFPAEGVVIIKFFGLF</sequence>
<organism evidence="1">
    <name type="scientific">bioreactor metagenome</name>
    <dbReference type="NCBI Taxonomy" id="1076179"/>
    <lineage>
        <taxon>unclassified sequences</taxon>
        <taxon>metagenomes</taxon>
        <taxon>ecological metagenomes</taxon>
    </lineage>
</organism>
<comment type="caution">
    <text evidence="1">The sequence shown here is derived from an EMBL/GenBank/DDBJ whole genome shotgun (WGS) entry which is preliminary data.</text>
</comment>
<reference evidence="1" key="1">
    <citation type="submission" date="2019-08" db="EMBL/GenBank/DDBJ databases">
        <authorList>
            <person name="Kucharzyk K."/>
            <person name="Murdoch R.W."/>
            <person name="Higgins S."/>
            <person name="Loffler F."/>
        </authorList>
    </citation>
    <scope>NUCLEOTIDE SEQUENCE</scope>
</reference>
<accession>A0A645ANE4</accession>
<evidence type="ECO:0000313" key="1">
    <source>
        <dbReference type="EMBL" id="MPM54288.1"/>
    </source>
</evidence>
<protein>
    <submittedName>
        <fullName evidence="1">Uncharacterized protein</fullName>
    </submittedName>
</protein>
<dbReference type="AlphaFoldDB" id="A0A645ANE4"/>
<dbReference type="EMBL" id="VSSQ01014733">
    <property type="protein sequence ID" value="MPM54288.1"/>
    <property type="molecule type" value="Genomic_DNA"/>
</dbReference>
<gene>
    <name evidence="1" type="ORF">SDC9_101066</name>
</gene>
<name>A0A645ANE4_9ZZZZ</name>